<evidence type="ECO:0000256" key="5">
    <source>
        <dbReference type="ARBA" id="ARBA00023163"/>
    </source>
</evidence>
<evidence type="ECO:0000313" key="10">
    <source>
        <dbReference type="Proteomes" id="UP001149165"/>
    </source>
</evidence>
<evidence type="ECO:0000313" key="9">
    <source>
        <dbReference type="EMBL" id="KAJ5106939.1"/>
    </source>
</evidence>
<dbReference type="PROSITE" id="PS50048">
    <property type="entry name" value="ZN2_CY6_FUNGAL_2"/>
    <property type="match status" value="1"/>
</dbReference>
<dbReference type="GO" id="GO:0003677">
    <property type="term" value="F:DNA binding"/>
    <property type="evidence" value="ECO:0007669"/>
    <property type="project" value="UniProtKB-KW"/>
</dbReference>
<evidence type="ECO:0000256" key="2">
    <source>
        <dbReference type="ARBA" id="ARBA00022833"/>
    </source>
</evidence>
<evidence type="ECO:0000259" key="8">
    <source>
        <dbReference type="PROSITE" id="PS50048"/>
    </source>
</evidence>
<dbReference type="Proteomes" id="UP001149165">
    <property type="component" value="Unassembled WGS sequence"/>
</dbReference>
<dbReference type="PANTHER" id="PTHR47660:SF2">
    <property type="entry name" value="TRANSCRIPTION FACTOR WITH C2H2 AND ZN(2)-CYS(6) DNA BINDING DOMAIN (EUROFUNG)"/>
    <property type="match status" value="1"/>
</dbReference>
<evidence type="ECO:0000256" key="4">
    <source>
        <dbReference type="ARBA" id="ARBA00023125"/>
    </source>
</evidence>
<keyword evidence="3" id="KW-0805">Transcription regulation</keyword>
<reference evidence="9" key="1">
    <citation type="submission" date="2022-11" db="EMBL/GenBank/DDBJ databases">
        <authorList>
            <person name="Petersen C."/>
        </authorList>
    </citation>
    <scope>NUCLEOTIDE SEQUENCE</scope>
    <source>
        <strain evidence="9">IBT 30069</strain>
    </source>
</reference>
<dbReference type="GO" id="GO:0006351">
    <property type="term" value="P:DNA-templated transcription"/>
    <property type="evidence" value="ECO:0007669"/>
    <property type="project" value="InterPro"/>
</dbReference>
<keyword evidence="5" id="KW-0804">Transcription</keyword>
<dbReference type="Gene3D" id="4.10.240.10">
    <property type="entry name" value="Zn(2)-C6 fungal-type DNA-binding domain"/>
    <property type="match status" value="1"/>
</dbReference>
<proteinExistence type="predicted"/>
<name>A0A9W9FV36_9EURO</name>
<keyword evidence="10" id="KW-1185">Reference proteome</keyword>
<feature type="domain" description="Zn(2)-C6 fungal-type" evidence="8">
    <location>
        <begin position="60"/>
        <end position="90"/>
    </location>
</feature>
<evidence type="ECO:0000256" key="1">
    <source>
        <dbReference type="ARBA" id="ARBA00022723"/>
    </source>
</evidence>
<dbReference type="GO" id="GO:0008270">
    <property type="term" value="F:zinc ion binding"/>
    <property type="evidence" value="ECO:0007669"/>
    <property type="project" value="InterPro"/>
</dbReference>
<dbReference type="PANTHER" id="PTHR47660">
    <property type="entry name" value="TRANSCRIPTION FACTOR WITH C2H2 AND ZN(2)-CYS(6) DNA BINDING DOMAIN (EUROFUNG)-RELATED-RELATED"/>
    <property type="match status" value="1"/>
</dbReference>
<keyword evidence="2" id="KW-0862">Zinc</keyword>
<evidence type="ECO:0000256" key="6">
    <source>
        <dbReference type="ARBA" id="ARBA00023242"/>
    </source>
</evidence>
<dbReference type="InterPro" id="IPR036864">
    <property type="entry name" value="Zn2-C6_fun-type_DNA-bd_sf"/>
</dbReference>
<dbReference type="InterPro" id="IPR007219">
    <property type="entry name" value="XnlR_reg_dom"/>
</dbReference>
<dbReference type="SMART" id="SM00066">
    <property type="entry name" value="GAL4"/>
    <property type="match status" value="1"/>
</dbReference>
<evidence type="ECO:0000256" key="3">
    <source>
        <dbReference type="ARBA" id="ARBA00023015"/>
    </source>
</evidence>
<accession>A0A9W9FV36</accession>
<dbReference type="OrthoDB" id="5423818at2759"/>
<dbReference type="Pfam" id="PF04082">
    <property type="entry name" value="Fungal_trans"/>
    <property type="match status" value="1"/>
</dbReference>
<dbReference type="CDD" id="cd00067">
    <property type="entry name" value="GAL4"/>
    <property type="match status" value="1"/>
</dbReference>
<dbReference type="SUPFAM" id="SSF57701">
    <property type="entry name" value="Zn2/Cys6 DNA-binding domain"/>
    <property type="match status" value="1"/>
</dbReference>
<feature type="region of interest" description="Disordered" evidence="7">
    <location>
        <begin position="99"/>
        <end position="122"/>
    </location>
</feature>
<dbReference type="GO" id="GO:0000981">
    <property type="term" value="F:DNA-binding transcription factor activity, RNA polymerase II-specific"/>
    <property type="evidence" value="ECO:0007669"/>
    <property type="project" value="InterPro"/>
</dbReference>
<dbReference type="EMBL" id="JAPQKH010000003">
    <property type="protein sequence ID" value="KAJ5106939.1"/>
    <property type="molecule type" value="Genomic_DNA"/>
</dbReference>
<keyword evidence="4" id="KW-0238">DNA-binding</keyword>
<keyword evidence="1" id="KW-0479">Metal-binding</keyword>
<reference evidence="9" key="2">
    <citation type="journal article" date="2023" name="IMA Fungus">
        <title>Comparative genomic study of the Penicillium genus elucidates a diverse pangenome and 15 lateral gene transfer events.</title>
        <authorList>
            <person name="Petersen C."/>
            <person name="Sorensen T."/>
            <person name="Nielsen M.R."/>
            <person name="Sondergaard T.E."/>
            <person name="Sorensen J.L."/>
            <person name="Fitzpatrick D.A."/>
            <person name="Frisvad J.C."/>
            <person name="Nielsen K.L."/>
        </authorList>
    </citation>
    <scope>NUCLEOTIDE SEQUENCE</scope>
    <source>
        <strain evidence="9">IBT 30069</strain>
    </source>
</reference>
<comment type="caution">
    <text evidence="9">The sequence shown here is derived from an EMBL/GenBank/DDBJ whole genome shotgun (WGS) entry which is preliminary data.</text>
</comment>
<keyword evidence="6" id="KW-0539">Nucleus</keyword>
<organism evidence="9 10">
    <name type="scientific">Penicillium angulare</name>
    <dbReference type="NCBI Taxonomy" id="116970"/>
    <lineage>
        <taxon>Eukaryota</taxon>
        <taxon>Fungi</taxon>
        <taxon>Dikarya</taxon>
        <taxon>Ascomycota</taxon>
        <taxon>Pezizomycotina</taxon>
        <taxon>Eurotiomycetes</taxon>
        <taxon>Eurotiomycetidae</taxon>
        <taxon>Eurotiales</taxon>
        <taxon>Aspergillaceae</taxon>
        <taxon>Penicillium</taxon>
    </lineage>
</organism>
<dbReference type="InterPro" id="IPR001138">
    <property type="entry name" value="Zn2Cys6_DnaBD"/>
</dbReference>
<dbReference type="Pfam" id="PF00172">
    <property type="entry name" value="Zn_clus"/>
    <property type="match status" value="1"/>
</dbReference>
<evidence type="ECO:0000256" key="7">
    <source>
        <dbReference type="SAM" id="MobiDB-lite"/>
    </source>
</evidence>
<protein>
    <recommendedName>
        <fullName evidence="8">Zn(2)-C6 fungal-type domain-containing protein</fullName>
    </recommendedName>
</protein>
<gene>
    <name evidence="9" type="ORF">N7456_003614</name>
</gene>
<dbReference type="AlphaFoldDB" id="A0A9W9FV36"/>
<sequence length="536" mass="59296">MVIPLVPASDASTMAAVNPPTAIHVCPHCEKQFDRRDLKERHRRRCEKTINKAPATKKRSCQSCITSKVKCDCARPSCSRCLSRQTKCEYKLDAPTNLQQRSTSRANSATANTPNPSPSISALASDHGQARLLVAESMAGDPMAGDNFDPQLWFAQDLAALTPDKTGLETLMSSAPFIHGLQLPPSPGTWGSRFSMGEEETIPLSMPTPVDQAPSIVSQQDLISPRSCHSGDGRVLNPLPIYRSLSQPSSSHGNILGNILTNTGKDLFDIQKGIQIISDYPARMLANNFQSPFIHPRLAHSSPKGIPEPIAVALACVGMKFQSQSPAKKFVCNVFRDQREKLIGELADGTQTLEELCSYLHALSIYQIEGLLSSNRYEAPFSSAELHHEYLIKMTRRLSRTHRAVLLGNIPDDQWETWTVAEAFRRTFYLVFLVHHLLGASKKLIPAYFEPLLDLAELRPLRLPCAEELWDAPNADEWALVRQHMDEQRFIPLSLGEVLDTVNIGGYPFDQVSRLGALGELQRLIISVVNSTCVAD</sequence>